<dbReference type="InterPro" id="IPR002109">
    <property type="entry name" value="Glutaredoxin"/>
</dbReference>
<dbReference type="FunFam" id="3.40.30.10:FF:000276">
    <property type="entry name" value="Glutaredoxin 3"/>
    <property type="match status" value="1"/>
</dbReference>
<dbReference type="NCBIfam" id="TIGR02180">
    <property type="entry name" value="GRX_euk"/>
    <property type="match status" value="1"/>
</dbReference>
<dbReference type="Proteomes" id="UP000807353">
    <property type="component" value="Unassembled WGS sequence"/>
</dbReference>
<evidence type="ECO:0000313" key="2">
    <source>
        <dbReference type="EMBL" id="KAF9458026.1"/>
    </source>
</evidence>
<sequence length="102" mass="11344">MSVKQLVDSAIADNKITIFSKTWCSYSKKAKNLFASEFPDVEAKIIELDEREDGDAIQAYLLEKTKQRTVPNVFVNQQHIGGGDDVVASFKQGKLRPLVEAA</sequence>
<dbReference type="AlphaFoldDB" id="A0A9P5XYL0"/>
<dbReference type="InterPro" id="IPR036249">
    <property type="entry name" value="Thioredoxin-like_sf"/>
</dbReference>
<dbReference type="Pfam" id="PF00462">
    <property type="entry name" value="Glutaredoxin"/>
    <property type="match status" value="1"/>
</dbReference>
<protein>
    <submittedName>
        <fullName evidence="2">Glutaredoxin</fullName>
    </submittedName>
</protein>
<dbReference type="PRINTS" id="PR00160">
    <property type="entry name" value="GLUTAREDOXIN"/>
</dbReference>
<dbReference type="SUPFAM" id="SSF52833">
    <property type="entry name" value="Thioredoxin-like"/>
    <property type="match status" value="1"/>
</dbReference>
<dbReference type="PANTHER" id="PTHR45694:SF18">
    <property type="entry name" value="GLUTAREDOXIN-1-RELATED"/>
    <property type="match status" value="1"/>
</dbReference>
<dbReference type="GO" id="GO:0034599">
    <property type="term" value="P:cellular response to oxidative stress"/>
    <property type="evidence" value="ECO:0007669"/>
    <property type="project" value="TreeGrafter"/>
</dbReference>
<dbReference type="Gene3D" id="3.40.30.10">
    <property type="entry name" value="Glutaredoxin"/>
    <property type="match status" value="1"/>
</dbReference>
<proteinExistence type="predicted"/>
<dbReference type="GO" id="GO:0005737">
    <property type="term" value="C:cytoplasm"/>
    <property type="evidence" value="ECO:0007669"/>
    <property type="project" value="TreeGrafter"/>
</dbReference>
<organism evidence="2 3">
    <name type="scientific">Collybia nuda</name>
    <dbReference type="NCBI Taxonomy" id="64659"/>
    <lineage>
        <taxon>Eukaryota</taxon>
        <taxon>Fungi</taxon>
        <taxon>Dikarya</taxon>
        <taxon>Basidiomycota</taxon>
        <taxon>Agaricomycotina</taxon>
        <taxon>Agaricomycetes</taxon>
        <taxon>Agaricomycetidae</taxon>
        <taxon>Agaricales</taxon>
        <taxon>Tricholomatineae</taxon>
        <taxon>Clitocybaceae</taxon>
        <taxon>Collybia</taxon>
    </lineage>
</organism>
<evidence type="ECO:0000313" key="3">
    <source>
        <dbReference type="Proteomes" id="UP000807353"/>
    </source>
</evidence>
<name>A0A9P5XYL0_9AGAR</name>
<dbReference type="EMBL" id="MU150351">
    <property type="protein sequence ID" value="KAF9458026.1"/>
    <property type="molecule type" value="Genomic_DNA"/>
</dbReference>
<evidence type="ECO:0000259" key="1">
    <source>
        <dbReference type="Pfam" id="PF00462"/>
    </source>
</evidence>
<dbReference type="GO" id="GO:0015038">
    <property type="term" value="F:glutathione disulfide oxidoreductase activity"/>
    <property type="evidence" value="ECO:0007669"/>
    <property type="project" value="TreeGrafter"/>
</dbReference>
<feature type="domain" description="Glutaredoxin" evidence="1">
    <location>
        <begin position="16"/>
        <end position="80"/>
    </location>
</feature>
<reference evidence="2" key="1">
    <citation type="submission" date="2020-11" db="EMBL/GenBank/DDBJ databases">
        <authorList>
            <consortium name="DOE Joint Genome Institute"/>
            <person name="Ahrendt S."/>
            <person name="Riley R."/>
            <person name="Andreopoulos W."/>
            <person name="Labutti K."/>
            <person name="Pangilinan J."/>
            <person name="Ruiz-Duenas F.J."/>
            <person name="Barrasa J.M."/>
            <person name="Sanchez-Garcia M."/>
            <person name="Camarero S."/>
            <person name="Miyauchi S."/>
            <person name="Serrano A."/>
            <person name="Linde D."/>
            <person name="Babiker R."/>
            <person name="Drula E."/>
            <person name="Ayuso-Fernandez I."/>
            <person name="Pacheco R."/>
            <person name="Padilla G."/>
            <person name="Ferreira P."/>
            <person name="Barriuso J."/>
            <person name="Kellner H."/>
            <person name="Castanera R."/>
            <person name="Alfaro M."/>
            <person name="Ramirez L."/>
            <person name="Pisabarro A.G."/>
            <person name="Kuo A."/>
            <person name="Tritt A."/>
            <person name="Lipzen A."/>
            <person name="He G."/>
            <person name="Yan M."/>
            <person name="Ng V."/>
            <person name="Cullen D."/>
            <person name="Martin F."/>
            <person name="Rosso M.-N."/>
            <person name="Henrissat B."/>
            <person name="Hibbett D."/>
            <person name="Martinez A.T."/>
            <person name="Grigoriev I.V."/>
        </authorList>
    </citation>
    <scope>NUCLEOTIDE SEQUENCE</scope>
    <source>
        <strain evidence="2">CBS 247.69</strain>
    </source>
</reference>
<comment type="caution">
    <text evidence="2">The sequence shown here is derived from an EMBL/GenBank/DDBJ whole genome shotgun (WGS) entry which is preliminary data.</text>
</comment>
<accession>A0A9P5XYL0</accession>
<dbReference type="PANTHER" id="PTHR45694">
    <property type="entry name" value="GLUTAREDOXIN 2"/>
    <property type="match status" value="1"/>
</dbReference>
<dbReference type="InterPro" id="IPR014025">
    <property type="entry name" value="Glutaredoxin_subgr"/>
</dbReference>
<keyword evidence="3" id="KW-1185">Reference proteome</keyword>
<dbReference type="PROSITE" id="PS51354">
    <property type="entry name" value="GLUTAREDOXIN_2"/>
    <property type="match status" value="1"/>
</dbReference>
<dbReference type="OrthoDB" id="418495at2759"/>
<gene>
    <name evidence="2" type="ORF">BDZ94DRAFT_1271633</name>
</gene>
<dbReference type="CDD" id="cd03419">
    <property type="entry name" value="GRX_GRXh_1_2_like"/>
    <property type="match status" value="1"/>
</dbReference>
<dbReference type="InterPro" id="IPR011899">
    <property type="entry name" value="Glutaredoxin_euk/vir"/>
</dbReference>